<dbReference type="EMBL" id="BSYR01000006">
    <property type="protein sequence ID" value="GMI68446.1"/>
    <property type="molecule type" value="Genomic_DNA"/>
</dbReference>
<dbReference type="AlphaFoldDB" id="A0A9W7H0Y7"/>
<evidence type="ECO:0000313" key="2">
    <source>
        <dbReference type="EMBL" id="GMI68446.1"/>
    </source>
</evidence>
<evidence type="ECO:0000313" key="3">
    <source>
        <dbReference type="Proteomes" id="UP001165190"/>
    </source>
</evidence>
<sequence>MSSQELNRVQSTEANINDGRFSSKRKRSIGIGLYTNLNTGEQIFNSGLGYERVVTASTTAPKKIGAHTSQFDHKWKGSGLNWKGKKAVTTRQIQQEHSDASRKHKKTRMTQ</sequence>
<reference evidence="2" key="1">
    <citation type="submission" date="2023-05" db="EMBL/GenBank/DDBJ databases">
        <title>Genome and transcriptome analyses reveal genes involved in the formation of fine ridges on petal epidermal cells in Hibiscus trionum.</title>
        <authorList>
            <person name="Koshimizu S."/>
            <person name="Masuda S."/>
            <person name="Ishii T."/>
            <person name="Shirasu K."/>
            <person name="Hoshino A."/>
            <person name="Arita M."/>
        </authorList>
    </citation>
    <scope>NUCLEOTIDE SEQUENCE</scope>
    <source>
        <strain evidence="2">Hamamatsu line</strain>
    </source>
</reference>
<dbReference type="OrthoDB" id="1752032at2759"/>
<feature type="compositionally biased region" description="Basic residues" evidence="1">
    <location>
        <begin position="102"/>
        <end position="111"/>
    </location>
</feature>
<comment type="caution">
    <text evidence="2">The sequence shown here is derived from an EMBL/GenBank/DDBJ whole genome shotgun (WGS) entry which is preliminary data.</text>
</comment>
<organism evidence="2 3">
    <name type="scientific">Hibiscus trionum</name>
    <name type="common">Flower of an hour</name>
    <dbReference type="NCBI Taxonomy" id="183268"/>
    <lineage>
        <taxon>Eukaryota</taxon>
        <taxon>Viridiplantae</taxon>
        <taxon>Streptophyta</taxon>
        <taxon>Embryophyta</taxon>
        <taxon>Tracheophyta</taxon>
        <taxon>Spermatophyta</taxon>
        <taxon>Magnoliopsida</taxon>
        <taxon>eudicotyledons</taxon>
        <taxon>Gunneridae</taxon>
        <taxon>Pentapetalae</taxon>
        <taxon>rosids</taxon>
        <taxon>malvids</taxon>
        <taxon>Malvales</taxon>
        <taxon>Malvaceae</taxon>
        <taxon>Malvoideae</taxon>
        <taxon>Hibiscus</taxon>
    </lineage>
</organism>
<keyword evidence="3" id="KW-1185">Reference proteome</keyword>
<feature type="compositionally biased region" description="Polar residues" evidence="1">
    <location>
        <begin position="1"/>
        <end position="15"/>
    </location>
</feature>
<accession>A0A9W7H0Y7</accession>
<feature type="region of interest" description="Disordered" evidence="1">
    <location>
        <begin position="1"/>
        <end position="22"/>
    </location>
</feature>
<proteinExistence type="predicted"/>
<dbReference type="Proteomes" id="UP001165190">
    <property type="component" value="Unassembled WGS sequence"/>
</dbReference>
<feature type="region of interest" description="Disordered" evidence="1">
    <location>
        <begin position="82"/>
        <end position="111"/>
    </location>
</feature>
<evidence type="ECO:0000256" key="1">
    <source>
        <dbReference type="SAM" id="MobiDB-lite"/>
    </source>
</evidence>
<protein>
    <submittedName>
        <fullName evidence="2">Uncharacterized protein</fullName>
    </submittedName>
</protein>
<name>A0A9W7H0Y7_HIBTR</name>
<gene>
    <name evidence="2" type="ORF">HRI_000513900</name>
</gene>